<comment type="caution">
    <text evidence="1">The sequence shown here is derived from an EMBL/GenBank/DDBJ whole genome shotgun (WGS) entry which is preliminary data.</text>
</comment>
<evidence type="ECO:0000313" key="1">
    <source>
        <dbReference type="EMBL" id="PTU76846.1"/>
    </source>
</evidence>
<sequence length="183" mass="20048">MVYSSVLSAVVSALAAECKDSTARQAWQKLIDLDTAMVGRGGVPDRDLIDCWVFARLHSELIPRHWNALAARYGTHKGRKVAAISALAPLIASPAPKLFVYKAVTAWAIPPLKGAEGKRSSDMIVLPAAFYDMNTWDLAANPERTRRRWRQSVGAVLDEMVKEALQHAETILQAEGVLFSHAA</sequence>
<protein>
    <submittedName>
        <fullName evidence="1">Uncharacterized protein</fullName>
    </submittedName>
</protein>
<name>A0A2T5PGH8_ECTOL</name>
<dbReference type="Proteomes" id="UP000244052">
    <property type="component" value="Unassembled WGS sequence"/>
</dbReference>
<dbReference type="AlphaFoldDB" id="A0A2T5PGH8"/>
<proteinExistence type="predicted"/>
<dbReference type="EMBL" id="QASO01000129">
    <property type="protein sequence ID" value="PTU76846.1"/>
    <property type="molecule type" value="Genomic_DNA"/>
</dbReference>
<organism evidence="1 2">
    <name type="scientific">Ectopseudomonas oleovorans</name>
    <name type="common">Pseudomonas oleovorans</name>
    <dbReference type="NCBI Taxonomy" id="301"/>
    <lineage>
        <taxon>Bacteria</taxon>
        <taxon>Pseudomonadati</taxon>
        <taxon>Pseudomonadota</taxon>
        <taxon>Gammaproteobacteria</taxon>
        <taxon>Pseudomonadales</taxon>
        <taxon>Pseudomonadaceae</taxon>
        <taxon>Ectopseudomonas</taxon>
    </lineage>
</organism>
<accession>A0A2T5PGH8</accession>
<gene>
    <name evidence="1" type="ORF">DBO86_22880</name>
</gene>
<keyword evidence="2" id="KW-1185">Reference proteome</keyword>
<reference evidence="1 2" key="1">
    <citation type="submission" date="2018-04" db="EMBL/GenBank/DDBJ databases">
        <title>Pseudomonas sp. nov., isolated from mangrove soil.</title>
        <authorList>
            <person name="Chen C."/>
        </authorList>
    </citation>
    <scope>NUCLEOTIDE SEQUENCE [LARGE SCALE GENOMIC DNA]</scope>
    <source>
        <strain evidence="1 2">JCM 14246</strain>
    </source>
</reference>
<dbReference type="RefSeq" id="WP_108234936.1">
    <property type="nucleotide sequence ID" value="NZ_QASO01000129.1"/>
</dbReference>
<evidence type="ECO:0000313" key="2">
    <source>
        <dbReference type="Proteomes" id="UP000244052"/>
    </source>
</evidence>